<comment type="similarity">
    <text evidence="3 14">Belongs to the pyruvate kinase family.</text>
</comment>
<organism evidence="16 18">
    <name type="scientific">Encephalitozoon hellem</name>
    <name type="common">Microsporidian parasite</name>
    <dbReference type="NCBI Taxonomy" id="27973"/>
    <lineage>
        <taxon>Eukaryota</taxon>
        <taxon>Fungi</taxon>
        <taxon>Fungi incertae sedis</taxon>
        <taxon>Microsporidia</taxon>
        <taxon>Unikaryonidae</taxon>
        <taxon>Encephalitozoon</taxon>
    </lineage>
</organism>
<gene>
    <name evidence="16" type="ORF">GPU96_09g17500</name>
    <name evidence="17" type="ORF">PFJ87_09g00830</name>
</gene>
<dbReference type="InterPro" id="IPR036918">
    <property type="entry name" value="Pyrv_Knase_C_sf"/>
</dbReference>
<keyword evidence="8 14" id="KW-0418">Kinase</keyword>
<dbReference type="NCBIfam" id="TIGR01064">
    <property type="entry name" value="pyruv_kin"/>
    <property type="match status" value="1"/>
</dbReference>
<dbReference type="GO" id="GO:0004743">
    <property type="term" value="F:pyruvate kinase activity"/>
    <property type="evidence" value="ECO:0007669"/>
    <property type="project" value="UniProtKB-EC"/>
</dbReference>
<dbReference type="Pfam" id="PF00224">
    <property type="entry name" value="PK"/>
    <property type="match status" value="1"/>
</dbReference>
<keyword evidence="11 14" id="KW-0324">Glycolysis</keyword>
<evidence type="ECO:0000256" key="3">
    <source>
        <dbReference type="ARBA" id="ARBA00008663"/>
    </source>
</evidence>
<evidence type="ECO:0000256" key="10">
    <source>
        <dbReference type="ARBA" id="ARBA00022842"/>
    </source>
</evidence>
<protein>
    <recommendedName>
        <fullName evidence="4 14">Pyruvate kinase</fullName>
        <ecNumber evidence="4 14">2.7.1.40</ecNumber>
    </recommendedName>
</protein>
<accession>A0A9Q9C9H4</accession>
<keyword evidence="12 16" id="KW-0670">Pyruvate</keyword>
<dbReference type="InterPro" id="IPR040442">
    <property type="entry name" value="Pyrv_kinase-like_dom_sf"/>
</dbReference>
<evidence type="ECO:0000313" key="18">
    <source>
        <dbReference type="Proteomes" id="UP001059546"/>
    </source>
</evidence>
<keyword evidence="7" id="KW-0547">Nucleotide-binding</keyword>
<reference evidence="16" key="1">
    <citation type="submission" date="2021-05" db="EMBL/GenBank/DDBJ databases">
        <title>Encephalitozoon hellem ATCC 50604 Complete Genome.</title>
        <authorList>
            <person name="Mascarenhas dos Santos A.C."/>
            <person name="Julian A.T."/>
            <person name="Pombert J.-F."/>
        </authorList>
    </citation>
    <scope>NUCLEOTIDE SEQUENCE</scope>
    <source>
        <strain evidence="16">ATCC 50604</strain>
    </source>
</reference>
<dbReference type="Gene3D" id="3.20.20.60">
    <property type="entry name" value="Phosphoenolpyruvate-binding domains"/>
    <property type="match status" value="1"/>
</dbReference>
<comment type="cofactor">
    <cofactor evidence="1">
        <name>K(+)</name>
        <dbReference type="ChEBI" id="CHEBI:29103"/>
    </cofactor>
</comment>
<dbReference type="EMBL" id="CP075155">
    <property type="protein sequence ID" value="UTX43970.1"/>
    <property type="molecule type" value="Genomic_DNA"/>
</dbReference>
<evidence type="ECO:0000313" key="17">
    <source>
        <dbReference type="EMBL" id="WEL39455.1"/>
    </source>
</evidence>
<keyword evidence="19" id="KW-1185">Reference proteome</keyword>
<evidence type="ECO:0000256" key="14">
    <source>
        <dbReference type="RuleBase" id="RU000504"/>
    </source>
</evidence>
<evidence type="ECO:0000256" key="2">
    <source>
        <dbReference type="ARBA" id="ARBA00004997"/>
    </source>
</evidence>
<evidence type="ECO:0000313" key="16">
    <source>
        <dbReference type="EMBL" id="UTX43970.1"/>
    </source>
</evidence>
<dbReference type="OrthoDB" id="108365at2759"/>
<keyword evidence="10 14" id="KW-0460">Magnesium</keyword>
<evidence type="ECO:0000256" key="1">
    <source>
        <dbReference type="ARBA" id="ARBA00001958"/>
    </source>
</evidence>
<dbReference type="GO" id="GO:0005524">
    <property type="term" value="F:ATP binding"/>
    <property type="evidence" value="ECO:0007669"/>
    <property type="project" value="UniProtKB-KW"/>
</dbReference>
<dbReference type="EC" id="2.7.1.40" evidence="4 14"/>
<dbReference type="SUPFAM" id="SSF51621">
    <property type="entry name" value="Phosphoenolpyruvate/pyruvate domain"/>
    <property type="match status" value="1"/>
</dbReference>
<dbReference type="InterPro" id="IPR011037">
    <property type="entry name" value="Pyrv_Knase-like_insert_dom_sf"/>
</dbReference>
<dbReference type="SUPFAM" id="SSF52935">
    <property type="entry name" value="PK C-terminal domain-like"/>
    <property type="match status" value="1"/>
</dbReference>
<comment type="pathway">
    <text evidence="2 14">Carbohydrate degradation; glycolysis; pyruvate from D-glyceraldehyde 3-phosphate: step 5/5.</text>
</comment>
<dbReference type="Proteomes" id="UP001217963">
    <property type="component" value="Chromosome IX"/>
</dbReference>
<dbReference type="InterPro" id="IPR015793">
    <property type="entry name" value="Pyrv_Knase_brl"/>
</dbReference>
<keyword evidence="5 14" id="KW-0808">Transferase</keyword>
<dbReference type="EMBL" id="CP119070">
    <property type="protein sequence ID" value="WEL39455.1"/>
    <property type="molecule type" value="Genomic_DNA"/>
</dbReference>
<dbReference type="GO" id="GO:0030955">
    <property type="term" value="F:potassium ion binding"/>
    <property type="evidence" value="ECO:0007669"/>
    <property type="project" value="InterPro"/>
</dbReference>
<dbReference type="InterPro" id="IPR015806">
    <property type="entry name" value="Pyrv_Knase_insert_dom_sf"/>
</dbReference>
<name>A0A9Q9C9H4_ENCHE</name>
<evidence type="ECO:0000256" key="7">
    <source>
        <dbReference type="ARBA" id="ARBA00022741"/>
    </source>
</evidence>
<dbReference type="InterPro" id="IPR001697">
    <property type="entry name" value="Pyr_Knase"/>
</dbReference>
<dbReference type="Gene3D" id="2.40.33.10">
    <property type="entry name" value="PK beta-barrel domain-like"/>
    <property type="match status" value="1"/>
</dbReference>
<dbReference type="PANTHER" id="PTHR11817">
    <property type="entry name" value="PYRUVATE KINASE"/>
    <property type="match status" value="1"/>
</dbReference>
<sequence>MREALTKIVCTIGPSTSSRQKIRELIDAGMSVARINFSHGSREAHLETIRSIKDSRCGVGRYVAIALDTRGPEVRIRTPEEKDIKVNAGDILRFSSSGKGILIPKIDFKSLSMDDRVFIDDGAIDMKVTSVEENGFGCKVMSSGVVKSNKSMNFPNIDIGIESLSNEDKDDIMFGVRNGIDMIFVSFVNSRRDVEEIRRVVGSGVPIVSKVESCLGMRNLGEIALSSDGVMIARGDLGVEIGLENMFSAQKKILLSAKREGKPVICATQMMESMILKSTPNRSEISDVGNAVIDGCDCVMLSGETAVGAFPIETVKFMRSVCIDAEEYGLRSERLYEGCPYVDGVVICFGESFEIERMYLRSPTVPIVVISNDKWILRRFSICRGMIPVEGEESADVNMILEGMGMKGRFLVIFKGDVRIVNV</sequence>
<proteinExistence type="inferred from homology"/>
<reference evidence="17 19" key="2">
    <citation type="submission" date="2023-02" db="EMBL/GenBank/DDBJ databases">
        <title>Encephalitozoon hellem ATCC 50451 complete genome.</title>
        <authorList>
            <person name="Mascarenhas dos Santos A.C."/>
            <person name="Julian A.T."/>
            <person name="Pombert J.-F."/>
        </authorList>
    </citation>
    <scope>NUCLEOTIDE SEQUENCE [LARGE SCALE GENOMIC DNA]</scope>
    <source>
        <strain evidence="17 19">ATCC 50451</strain>
    </source>
</reference>
<evidence type="ECO:0000256" key="8">
    <source>
        <dbReference type="ARBA" id="ARBA00022777"/>
    </source>
</evidence>
<dbReference type="InterPro" id="IPR015813">
    <property type="entry name" value="Pyrv/PenolPyrv_kinase-like_dom"/>
</dbReference>
<evidence type="ECO:0000256" key="11">
    <source>
        <dbReference type="ARBA" id="ARBA00023152"/>
    </source>
</evidence>
<evidence type="ECO:0000313" key="19">
    <source>
        <dbReference type="Proteomes" id="UP001217963"/>
    </source>
</evidence>
<keyword evidence="6" id="KW-0479">Metal-binding</keyword>
<evidence type="ECO:0000259" key="15">
    <source>
        <dbReference type="Pfam" id="PF00224"/>
    </source>
</evidence>
<dbReference type="Proteomes" id="UP001059546">
    <property type="component" value="Chromosome IX"/>
</dbReference>
<dbReference type="GO" id="GO:0000287">
    <property type="term" value="F:magnesium ion binding"/>
    <property type="evidence" value="ECO:0007669"/>
    <property type="project" value="InterPro"/>
</dbReference>
<comment type="catalytic activity">
    <reaction evidence="13 14">
        <text>pyruvate + ATP = phosphoenolpyruvate + ADP + H(+)</text>
        <dbReference type="Rhea" id="RHEA:18157"/>
        <dbReference type="ChEBI" id="CHEBI:15361"/>
        <dbReference type="ChEBI" id="CHEBI:15378"/>
        <dbReference type="ChEBI" id="CHEBI:30616"/>
        <dbReference type="ChEBI" id="CHEBI:58702"/>
        <dbReference type="ChEBI" id="CHEBI:456216"/>
        <dbReference type="EC" id="2.7.1.40"/>
    </reaction>
</comment>
<evidence type="ECO:0000256" key="9">
    <source>
        <dbReference type="ARBA" id="ARBA00022840"/>
    </source>
</evidence>
<evidence type="ECO:0000256" key="13">
    <source>
        <dbReference type="ARBA" id="ARBA00048152"/>
    </source>
</evidence>
<dbReference type="GO" id="GO:0016301">
    <property type="term" value="F:kinase activity"/>
    <property type="evidence" value="ECO:0007669"/>
    <property type="project" value="UniProtKB-KW"/>
</dbReference>
<evidence type="ECO:0000256" key="4">
    <source>
        <dbReference type="ARBA" id="ARBA00012142"/>
    </source>
</evidence>
<keyword evidence="9" id="KW-0067">ATP-binding</keyword>
<dbReference type="PRINTS" id="PR01050">
    <property type="entry name" value="PYRUVTKNASE"/>
</dbReference>
<dbReference type="AlphaFoldDB" id="A0A9Q9C9H4"/>
<feature type="domain" description="Pyruvate kinase barrel" evidence="15">
    <location>
        <begin position="6"/>
        <end position="315"/>
    </location>
</feature>
<evidence type="ECO:0000256" key="12">
    <source>
        <dbReference type="ARBA" id="ARBA00023317"/>
    </source>
</evidence>
<dbReference type="SUPFAM" id="SSF50800">
    <property type="entry name" value="PK beta-barrel domain-like"/>
    <property type="match status" value="1"/>
</dbReference>
<evidence type="ECO:0000256" key="6">
    <source>
        <dbReference type="ARBA" id="ARBA00022723"/>
    </source>
</evidence>
<evidence type="ECO:0000256" key="5">
    <source>
        <dbReference type="ARBA" id="ARBA00022679"/>
    </source>
</evidence>